<dbReference type="GO" id="GO:1902388">
    <property type="term" value="F:ceramide 1-phosphate transfer activity"/>
    <property type="evidence" value="ECO:0007669"/>
    <property type="project" value="TreeGrafter"/>
</dbReference>
<reference evidence="5" key="1">
    <citation type="submission" date="2018-01" db="EMBL/GenBank/DDBJ databases">
        <authorList>
            <person name="Mao J.F."/>
        </authorList>
    </citation>
    <scope>NUCLEOTIDE SEQUENCE</scope>
    <source>
        <strain evidence="5">Huo1</strain>
        <tissue evidence="5">Leaf</tissue>
    </source>
</reference>
<dbReference type="SUPFAM" id="SSF110004">
    <property type="entry name" value="Glycolipid transfer protein, GLTP"/>
    <property type="match status" value="1"/>
</dbReference>
<dbReference type="AlphaFoldDB" id="A0A8X8ZA60"/>
<organism evidence="5">
    <name type="scientific">Salvia splendens</name>
    <name type="common">Scarlet sage</name>
    <dbReference type="NCBI Taxonomy" id="180675"/>
    <lineage>
        <taxon>Eukaryota</taxon>
        <taxon>Viridiplantae</taxon>
        <taxon>Streptophyta</taxon>
        <taxon>Embryophyta</taxon>
        <taxon>Tracheophyta</taxon>
        <taxon>Spermatophyta</taxon>
        <taxon>Magnoliopsida</taxon>
        <taxon>eudicotyledons</taxon>
        <taxon>Gunneridae</taxon>
        <taxon>Pentapetalae</taxon>
        <taxon>asterids</taxon>
        <taxon>lamiids</taxon>
        <taxon>Lamiales</taxon>
        <taxon>Lamiaceae</taxon>
        <taxon>Nepetoideae</taxon>
        <taxon>Mentheae</taxon>
        <taxon>Salviinae</taxon>
        <taxon>Salvia</taxon>
        <taxon>Salvia subgen. Calosphace</taxon>
        <taxon>core Calosphace</taxon>
    </lineage>
</organism>
<accession>A0A8X8ZA60</accession>
<evidence type="ECO:0000259" key="4">
    <source>
        <dbReference type="Pfam" id="PF08718"/>
    </source>
</evidence>
<dbReference type="InterPro" id="IPR014830">
    <property type="entry name" value="Glycolipid_transfer_prot_dom"/>
</dbReference>
<evidence type="ECO:0000313" key="5">
    <source>
        <dbReference type="EMBL" id="KAG6396644.1"/>
    </source>
</evidence>
<reference evidence="5" key="2">
    <citation type="submission" date="2020-08" db="EMBL/GenBank/DDBJ databases">
        <title>Plant Genome Project.</title>
        <authorList>
            <person name="Zhang R.-G."/>
        </authorList>
    </citation>
    <scope>NUCLEOTIDE SEQUENCE</scope>
    <source>
        <strain evidence="5">Huo1</strain>
        <tissue evidence="5">Leaf</tissue>
    </source>
</reference>
<comment type="similarity">
    <text evidence="1">Belongs to the GLTP family.</text>
</comment>
<dbReference type="InterPro" id="IPR036497">
    <property type="entry name" value="GLTP_sf"/>
</dbReference>
<evidence type="ECO:0000256" key="2">
    <source>
        <dbReference type="ARBA" id="ARBA00022448"/>
    </source>
</evidence>
<comment type="caution">
    <text evidence="5">The sequence shown here is derived from an EMBL/GenBank/DDBJ whole genome shotgun (WGS) entry which is preliminary data.</text>
</comment>
<dbReference type="GO" id="GO:1902387">
    <property type="term" value="F:ceramide 1-phosphate binding"/>
    <property type="evidence" value="ECO:0007669"/>
    <property type="project" value="TreeGrafter"/>
</dbReference>
<dbReference type="Proteomes" id="UP000298416">
    <property type="component" value="Unassembled WGS sequence"/>
</dbReference>
<dbReference type="GO" id="GO:0005829">
    <property type="term" value="C:cytosol"/>
    <property type="evidence" value="ECO:0007669"/>
    <property type="project" value="TreeGrafter"/>
</dbReference>
<proteinExistence type="inferred from homology"/>
<feature type="domain" description="Glycolipid transfer protein" evidence="4">
    <location>
        <begin position="62"/>
        <end position="213"/>
    </location>
</feature>
<dbReference type="PANTHER" id="PTHR10219">
    <property type="entry name" value="GLYCOLIPID TRANSFER PROTEIN-RELATED"/>
    <property type="match status" value="1"/>
</dbReference>
<keyword evidence="2" id="KW-0813">Transport</keyword>
<name>A0A8X8ZA60_SALSN</name>
<dbReference type="PANTHER" id="PTHR10219:SF28">
    <property type="entry name" value="ACD11 HOMOLOG PROTEIN"/>
    <property type="match status" value="1"/>
</dbReference>
<sequence>MPPLKFQSFYSTTDTEIPISGIPISSDESYQKADFTPLAAVVDAFEQISAVLKAKGLHHDLDLKSFCDACSLVSVLFGCLGIAFKFAEMEYVSKVNGLAEASQRYRTLNSILDYNTQNNSVRTQGSLSRNLRRVRQGLNLIRALFQNFLSSKLFDNATNTYGAAHSDYCLKDAASAAYAETCAPYHSWAVKTAAYAGMYALPTRDQLLLKLNETVLDYVSHMLRFPSSMLTEISAEKEMIRYINASLPVIEYIDNLYISRRISLDW</sequence>
<keyword evidence="3" id="KW-0445">Lipid transport</keyword>
<evidence type="ECO:0000256" key="1">
    <source>
        <dbReference type="ARBA" id="ARBA00007148"/>
    </source>
</evidence>
<evidence type="ECO:0000313" key="6">
    <source>
        <dbReference type="Proteomes" id="UP000298416"/>
    </source>
</evidence>
<dbReference type="Gene3D" id="1.10.3520.10">
    <property type="entry name" value="Glycolipid transfer protein"/>
    <property type="match status" value="1"/>
</dbReference>
<dbReference type="Pfam" id="PF08718">
    <property type="entry name" value="GLTP"/>
    <property type="match status" value="1"/>
</dbReference>
<dbReference type="GO" id="GO:0016020">
    <property type="term" value="C:membrane"/>
    <property type="evidence" value="ECO:0007669"/>
    <property type="project" value="TreeGrafter"/>
</dbReference>
<keyword evidence="6" id="KW-1185">Reference proteome</keyword>
<protein>
    <recommendedName>
        <fullName evidence="4">Glycolipid transfer protein domain-containing protein</fullName>
    </recommendedName>
</protein>
<dbReference type="FunFam" id="1.10.3520.10:FF:000005">
    <property type="entry name" value="Accelerated cell death 11"/>
    <property type="match status" value="1"/>
</dbReference>
<gene>
    <name evidence="5" type="ORF">SASPL_142799</name>
</gene>
<evidence type="ECO:0000256" key="3">
    <source>
        <dbReference type="ARBA" id="ARBA00023055"/>
    </source>
</evidence>
<dbReference type="EMBL" id="PNBA02000016">
    <property type="protein sequence ID" value="KAG6396644.1"/>
    <property type="molecule type" value="Genomic_DNA"/>
</dbReference>